<keyword evidence="2" id="KW-1185">Reference proteome</keyword>
<protein>
    <submittedName>
        <fullName evidence="1">Uncharacterized protein</fullName>
    </submittedName>
</protein>
<organism evidence="1 2">
    <name type="scientific">Sporosarcina highlanderae</name>
    <dbReference type="NCBI Taxonomy" id="3035916"/>
    <lineage>
        <taxon>Bacteria</taxon>
        <taxon>Bacillati</taxon>
        <taxon>Bacillota</taxon>
        <taxon>Bacilli</taxon>
        <taxon>Bacillales</taxon>
        <taxon>Caryophanaceae</taxon>
        <taxon>Sporosarcina</taxon>
    </lineage>
</organism>
<evidence type="ECO:0000313" key="1">
    <source>
        <dbReference type="EMBL" id="MDN4609101.1"/>
    </source>
</evidence>
<evidence type="ECO:0000313" key="2">
    <source>
        <dbReference type="Proteomes" id="UP001175097"/>
    </source>
</evidence>
<sequence>MTLKKEPIPQIAAKLNRKHHADLIEIIESIPSTERSEAYREAVRFYHKYKEIIDTLQTLFRS</sequence>
<name>A0ABT8JV94_9BACL</name>
<accession>A0ABT8JV94</accession>
<dbReference type="RefSeq" id="WP_301245672.1">
    <property type="nucleotide sequence ID" value="NZ_JAROCC010000020.1"/>
</dbReference>
<comment type="caution">
    <text evidence="1">The sequence shown here is derived from an EMBL/GenBank/DDBJ whole genome shotgun (WGS) entry which is preliminary data.</text>
</comment>
<dbReference type="EMBL" id="JAROCC010000020">
    <property type="protein sequence ID" value="MDN4609101.1"/>
    <property type="molecule type" value="Genomic_DNA"/>
</dbReference>
<dbReference type="Proteomes" id="UP001175097">
    <property type="component" value="Unassembled WGS sequence"/>
</dbReference>
<proteinExistence type="predicted"/>
<reference evidence="1" key="1">
    <citation type="submission" date="2023-03" db="EMBL/GenBank/DDBJ databases">
        <title>MT1 and MT2 Draft Genomes of Novel Species.</title>
        <authorList>
            <person name="Venkateswaran K."/>
        </authorList>
    </citation>
    <scope>NUCLEOTIDE SEQUENCE</scope>
    <source>
        <strain evidence="1">F6_3S_P_2</strain>
    </source>
</reference>
<gene>
    <name evidence="1" type="ORF">P5G49_16690</name>
</gene>